<comment type="caution">
    <text evidence="3">The sequence shown here is derived from an EMBL/GenBank/DDBJ whole genome shotgun (WGS) entry which is preliminary data.</text>
</comment>
<dbReference type="RefSeq" id="WP_345311483.1">
    <property type="nucleotide sequence ID" value="NZ_BAABLN010000033.1"/>
</dbReference>
<name>A0ABP8X7R9_9MICC</name>
<evidence type="ECO:0000256" key="2">
    <source>
        <dbReference type="SAM" id="SignalP"/>
    </source>
</evidence>
<feature type="compositionally biased region" description="Basic and acidic residues" evidence="1">
    <location>
        <begin position="84"/>
        <end position="95"/>
    </location>
</feature>
<feature type="chain" id="PRO_5045946473" description="Secreted protein" evidence="2">
    <location>
        <begin position="24"/>
        <end position="130"/>
    </location>
</feature>
<feature type="region of interest" description="Disordered" evidence="1">
    <location>
        <begin position="30"/>
        <end position="49"/>
    </location>
</feature>
<protein>
    <recommendedName>
        <fullName evidence="5">Secreted protein</fullName>
    </recommendedName>
</protein>
<keyword evidence="2" id="KW-0732">Signal</keyword>
<evidence type="ECO:0000313" key="4">
    <source>
        <dbReference type="Proteomes" id="UP001501446"/>
    </source>
</evidence>
<dbReference type="Proteomes" id="UP001501446">
    <property type="component" value="Unassembled WGS sequence"/>
</dbReference>
<keyword evidence="4" id="KW-1185">Reference proteome</keyword>
<reference evidence="4" key="1">
    <citation type="journal article" date="2019" name="Int. J. Syst. Evol. Microbiol.">
        <title>The Global Catalogue of Microorganisms (GCM) 10K type strain sequencing project: providing services to taxonomists for standard genome sequencing and annotation.</title>
        <authorList>
            <consortium name="The Broad Institute Genomics Platform"/>
            <consortium name="The Broad Institute Genome Sequencing Center for Infectious Disease"/>
            <person name="Wu L."/>
            <person name="Ma J."/>
        </authorList>
    </citation>
    <scope>NUCLEOTIDE SEQUENCE [LARGE SCALE GENOMIC DNA]</scope>
    <source>
        <strain evidence="4">JCM 18958</strain>
    </source>
</reference>
<evidence type="ECO:0008006" key="5">
    <source>
        <dbReference type="Google" id="ProtNLM"/>
    </source>
</evidence>
<evidence type="ECO:0000313" key="3">
    <source>
        <dbReference type="EMBL" id="GAA4702563.1"/>
    </source>
</evidence>
<feature type="signal peptide" evidence="2">
    <location>
        <begin position="1"/>
        <end position="23"/>
    </location>
</feature>
<feature type="region of interest" description="Disordered" evidence="1">
    <location>
        <begin position="84"/>
        <end position="130"/>
    </location>
</feature>
<proteinExistence type="predicted"/>
<organism evidence="3 4">
    <name type="scientific">Kocuria gwangalliensis</name>
    <dbReference type="NCBI Taxonomy" id="501592"/>
    <lineage>
        <taxon>Bacteria</taxon>
        <taxon>Bacillati</taxon>
        <taxon>Actinomycetota</taxon>
        <taxon>Actinomycetes</taxon>
        <taxon>Micrococcales</taxon>
        <taxon>Micrococcaceae</taxon>
        <taxon>Kocuria</taxon>
    </lineage>
</organism>
<sequence length="130" mass="14000">MGMWSKLALIAAGAVAGSIATRAANNPQTRETIAGQLQRRRSTDVGLRSGSAVQRVRAVTGHLQEFAARVKVGMNEREAQLREQFDVRTPVDHTAGHPGSHGPHTVVGEQDNVESTEIIHRGQSSEGNNR</sequence>
<gene>
    <name evidence="3" type="ORF">GCM10025781_21400</name>
</gene>
<evidence type="ECO:0000256" key="1">
    <source>
        <dbReference type="SAM" id="MobiDB-lite"/>
    </source>
</evidence>
<dbReference type="EMBL" id="BAABLN010000033">
    <property type="protein sequence ID" value="GAA4702563.1"/>
    <property type="molecule type" value="Genomic_DNA"/>
</dbReference>
<accession>A0ABP8X7R9</accession>